<dbReference type="AlphaFoldDB" id="A0AAN7PRU2"/>
<organism evidence="1 2">
    <name type="scientific">Aquatica leii</name>
    <dbReference type="NCBI Taxonomy" id="1421715"/>
    <lineage>
        <taxon>Eukaryota</taxon>
        <taxon>Metazoa</taxon>
        <taxon>Ecdysozoa</taxon>
        <taxon>Arthropoda</taxon>
        <taxon>Hexapoda</taxon>
        <taxon>Insecta</taxon>
        <taxon>Pterygota</taxon>
        <taxon>Neoptera</taxon>
        <taxon>Endopterygota</taxon>
        <taxon>Coleoptera</taxon>
        <taxon>Polyphaga</taxon>
        <taxon>Elateriformia</taxon>
        <taxon>Elateroidea</taxon>
        <taxon>Lampyridae</taxon>
        <taxon>Luciolinae</taxon>
        <taxon>Aquatica</taxon>
    </lineage>
</organism>
<evidence type="ECO:0000313" key="2">
    <source>
        <dbReference type="Proteomes" id="UP001353858"/>
    </source>
</evidence>
<accession>A0AAN7PRU2</accession>
<proteinExistence type="predicted"/>
<name>A0AAN7PRU2_9COLE</name>
<dbReference type="Proteomes" id="UP001353858">
    <property type="component" value="Unassembled WGS sequence"/>
</dbReference>
<reference evidence="2" key="1">
    <citation type="submission" date="2023-01" db="EMBL/GenBank/DDBJ databases">
        <title>Key to firefly adult light organ development and bioluminescence: homeobox transcription factors regulate luciferase expression and transportation to peroxisome.</title>
        <authorList>
            <person name="Fu X."/>
        </authorList>
    </citation>
    <scope>NUCLEOTIDE SEQUENCE [LARGE SCALE GENOMIC DNA]</scope>
</reference>
<gene>
    <name evidence="1" type="ORF">RN001_011496</name>
</gene>
<dbReference type="EMBL" id="JARPUR010000005">
    <property type="protein sequence ID" value="KAK4875074.1"/>
    <property type="molecule type" value="Genomic_DNA"/>
</dbReference>
<sequence length="419" mass="48946">MDDWGNTNFCLLCYALMEATYESCQNVGNFDSELELELEEKSCKNNRRFVPYNKPKMNNNQDTIQPLNTTIPTISMITLNEITALTNTLPEFYPNSNLSTFITAVDNLIKFVHNKLTLTQIYVFNVSILSKIKAEARDYLNFQNETEWPGIKQALLRKYGDQRNEKLLVTALKNTIQKRNESYNDFYDKVLIAQNDLLQHIQLYENDVNVQQLKKSFYSEQALQTFLIGLNEPHNTYLMNFEIKTLEEALNKCRVYDNKLQERDYVNFVKRSQESKTPNFKPRFQPNNNSKPPFFKTNNQGYFQPKPNYNFNNNFSNLQPHSSNSTPFSGNINKPLPQTRVFTNRQVFGTKPGSSITQNYRPTPMSIQSSTFSRNKNQQPFSPQNQRFISEELHNTEINARFEQFENENFQTVASEETI</sequence>
<keyword evidence="2" id="KW-1185">Reference proteome</keyword>
<evidence type="ECO:0000313" key="1">
    <source>
        <dbReference type="EMBL" id="KAK4875074.1"/>
    </source>
</evidence>
<protein>
    <submittedName>
        <fullName evidence="1">Uncharacterized protein</fullName>
    </submittedName>
</protein>
<comment type="caution">
    <text evidence="1">The sequence shown here is derived from an EMBL/GenBank/DDBJ whole genome shotgun (WGS) entry which is preliminary data.</text>
</comment>